<dbReference type="Pfam" id="PF18545">
    <property type="entry name" value="HalOD1"/>
    <property type="match status" value="1"/>
</dbReference>
<dbReference type="InterPro" id="IPR040624">
    <property type="entry name" value="HalOD1"/>
</dbReference>
<feature type="compositionally biased region" description="Polar residues" evidence="1">
    <location>
        <begin position="61"/>
        <end position="76"/>
    </location>
</feature>
<feature type="domain" description="Halobacterial output" evidence="2">
    <location>
        <begin position="3"/>
        <end position="69"/>
    </location>
</feature>
<reference evidence="3 4" key="1">
    <citation type="submission" date="2019-12" db="EMBL/GenBank/DDBJ databases">
        <title>Isolation and characterization of three novel carbon monoxide-oxidizing members of Halobacteria from salione crusts and soils.</title>
        <authorList>
            <person name="Myers M.R."/>
            <person name="King G.M."/>
        </authorList>
    </citation>
    <scope>NUCLEOTIDE SEQUENCE [LARGE SCALE GENOMIC DNA]</scope>
    <source>
        <strain evidence="3 4">PCN9</strain>
    </source>
</reference>
<accession>A0A6B0SNB8</accession>
<evidence type="ECO:0000259" key="2">
    <source>
        <dbReference type="Pfam" id="PF18545"/>
    </source>
</evidence>
<sequence length="87" mass="9222">MSDAPPSVRISDKVSANAGCDVVELPPLYDAIDPEQLDSLVETMTDGAVSFRYTGHDITVTSDGTVTLSDQPQQPDSPEVRNSDGAQ</sequence>
<evidence type="ECO:0000256" key="1">
    <source>
        <dbReference type="SAM" id="MobiDB-lite"/>
    </source>
</evidence>
<dbReference type="AlphaFoldDB" id="A0A6B0SNB8"/>
<feature type="region of interest" description="Disordered" evidence="1">
    <location>
        <begin position="61"/>
        <end position="87"/>
    </location>
</feature>
<organism evidence="3 4">
    <name type="scientific">Halobacterium bonnevillei</name>
    <dbReference type="NCBI Taxonomy" id="2692200"/>
    <lineage>
        <taxon>Archaea</taxon>
        <taxon>Methanobacteriati</taxon>
        <taxon>Methanobacteriota</taxon>
        <taxon>Stenosarchaea group</taxon>
        <taxon>Halobacteria</taxon>
        <taxon>Halobacteriales</taxon>
        <taxon>Halobacteriaceae</taxon>
        <taxon>Halobacterium</taxon>
    </lineage>
</organism>
<evidence type="ECO:0000313" key="3">
    <source>
        <dbReference type="EMBL" id="MXR20340.1"/>
    </source>
</evidence>
<gene>
    <name evidence="3" type="ORF">GRX66_06875</name>
</gene>
<proteinExistence type="predicted"/>
<dbReference type="RefSeq" id="WP_159525892.1">
    <property type="nucleotide sequence ID" value="NZ_WUUU01000038.1"/>
</dbReference>
<feature type="compositionally biased region" description="Basic and acidic residues" evidence="1">
    <location>
        <begin position="78"/>
        <end position="87"/>
    </location>
</feature>
<protein>
    <recommendedName>
        <fullName evidence="2">Halobacterial output domain-containing protein</fullName>
    </recommendedName>
</protein>
<dbReference type="Proteomes" id="UP000471521">
    <property type="component" value="Unassembled WGS sequence"/>
</dbReference>
<comment type="caution">
    <text evidence="3">The sequence shown here is derived from an EMBL/GenBank/DDBJ whole genome shotgun (WGS) entry which is preliminary data.</text>
</comment>
<keyword evidence="4" id="KW-1185">Reference proteome</keyword>
<name>A0A6B0SNB8_9EURY</name>
<evidence type="ECO:0000313" key="4">
    <source>
        <dbReference type="Proteomes" id="UP000471521"/>
    </source>
</evidence>
<dbReference type="EMBL" id="WUUU01000038">
    <property type="protein sequence ID" value="MXR20340.1"/>
    <property type="molecule type" value="Genomic_DNA"/>
</dbReference>
<dbReference type="OrthoDB" id="221929at2157"/>